<gene>
    <name evidence="2" type="primary">MOCS2_2</name>
    <name evidence="2" type="ORF">FOZ62_026593</name>
</gene>
<dbReference type="PANTHER" id="PTHR23404">
    <property type="entry name" value="MOLYBDOPTERIN SYNTHASE RELATED"/>
    <property type="match status" value="1"/>
</dbReference>
<proteinExistence type="predicted"/>
<name>A0A7J6R1R6_PEROL</name>
<accession>A0A7J6R1R6</accession>
<dbReference type="SUPFAM" id="SSF54690">
    <property type="entry name" value="Molybdopterin synthase subunit MoaE"/>
    <property type="match status" value="1"/>
</dbReference>
<evidence type="ECO:0000313" key="2">
    <source>
        <dbReference type="EMBL" id="KAF4714503.1"/>
    </source>
</evidence>
<dbReference type="EMBL" id="JABANM010025503">
    <property type="protein sequence ID" value="KAF4714503.1"/>
    <property type="molecule type" value="Genomic_DNA"/>
</dbReference>
<dbReference type="Gene3D" id="3.90.1170.40">
    <property type="entry name" value="Molybdopterin biosynthesis MoaE subunit"/>
    <property type="match status" value="1"/>
</dbReference>
<dbReference type="Pfam" id="PF02391">
    <property type="entry name" value="MoaE"/>
    <property type="match status" value="1"/>
</dbReference>
<comment type="caution">
    <text evidence="2">The sequence shown here is derived from an EMBL/GenBank/DDBJ whole genome shotgun (WGS) entry which is preliminary data.</text>
</comment>
<sequence length="170" mass="18458">MDASSIHVSLTHSPLDANAAVEFVTAASGGRAGGISSFIGVTRRDEGSWKGERVEYLVYEAHTSMAEKKMLEIVTTLAAPERHPVLAVYASHRLGRVNVGEASIIITAASVHRRAAIDFVSEAIDLLKAEVPVWKKEVYVSEEGERSSGLWKENSEWQPERLGSPAKPCS</sequence>
<dbReference type="AlphaFoldDB" id="A0A7J6R1R6"/>
<organism evidence="2 3">
    <name type="scientific">Perkinsus olseni</name>
    <name type="common">Perkinsus atlanticus</name>
    <dbReference type="NCBI Taxonomy" id="32597"/>
    <lineage>
        <taxon>Eukaryota</taxon>
        <taxon>Sar</taxon>
        <taxon>Alveolata</taxon>
        <taxon>Perkinsozoa</taxon>
        <taxon>Perkinsea</taxon>
        <taxon>Perkinsida</taxon>
        <taxon>Perkinsidae</taxon>
        <taxon>Perkinsus</taxon>
    </lineage>
</organism>
<protein>
    <submittedName>
        <fullName evidence="2">Molybdopterin synthase catalytic subunit</fullName>
    </submittedName>
</protein>
<evidence type="ECO:0000256" key="1">
    <source>
        <dbReference type="SAM" id="MobiDB-lite"/>
    </source>
</evidence>
<dbReference type="CDD" id="cd00756">
    <property type="entry name" value="MoaE"/>
    <property type="match status" value="1"/>
</dbReference>
<dbReference type="InterPro" id="IPR036563">
    <property type="entry name" value="MoaE_sf"/>
</dbReference>
<evidence type="ECO:0000313" key="3">
    <source>
        <dbReference type="Proteomes" id="UP000574390"/>
    </source>
</evidence>
<dbReference type="Proteomes" id="UP000574390">
    <property type="component" value="Unassembled WGS sequence"/>
</dbReference>
<dbReference type="InterPro" id="IPR003448">
    <property type="entry name" value="Mopterin_biosynth_MoaE"/>
</dbReference>
<dbReference type="GO" id="GO:0006777">
    <property type="term" value="P:Mo-molybdopterin cofactor biosynthetic process"/>
    <property type="evidence" value="ECO:0007669"/>
    <property type="project" value="InterPro"/>
</dbReference>
<feature type="region of interest" description="Disordered" evidence="1">
    <location>
        <begin position="142"/>
        <end position="170"/>
    </location>
</feature>
<reference evidence="2 3" key="1">
    <citation type="submission" date="2020-04" db="EMBL/GenBank/DDBJ databases">
        <title>Perkinsus olseni comparative genomics.</title>
        <authorList>
            <person name="Bogema D.R."/>
        </authorList>
    </citation>
    <scope>NUCLEOTIDE SEQUENCE [LARGE SCALE GENOMIC DNA]</scope>
    <source>
        <strain evidence="2">ATCC PRA-205</strain>
    </source>
</reference>